<sequence>MIEPLIVVEGNLRLPTVRLLTDPSLNFGFEWSPARTRPVQSQSEFPLFAARFETAYVPAFRLSDTSSPYRAVSLWGVYARESIPRAVLNLMQGPRASGDVEDKRIDPVQLSVGAPMTAPVRKSLTSRPVAIAVAAAAGAMLIVWLLFGYEPKPSGETPPVLANGAEMPARPGASAHSAAPALAPVTTPRVPRAETVTINRPAASATATTLAATSKPLAISSEPSAVAPPQISSAGTRKSTAATAQAHPHPRKTVTKQAAHAEPSGNTAKRRKNSGAHSMADVTEQKHLHRAKAEPALRTTHAIARAHPADERIAAVESAWRARAASSHNNRSQPPKAPDAMNPEALYAILQHSPTLDSNAPASGARNPRAGGATGN</sequence>
<feature type="region of interest" description="Disordered" evidence="1">
    <location>
        <begin position="320"/>
        <end position="376"/>
    </location>
</feature>
<feature type="compositionally biased region" description="Polar residues" evidence="1">
    <location>
        <begin position="352"/>
        <end position="361"/>
    </location>
</feature>
<dbReference type="STRING" id="1777144.AWB83_06003"/>
<evidence type="ECO:0000313" key="2">
    <source>
        <dbReference type="EMBL" id="SAK99038.1"/>
    </source>
</evidence>
<protein>
    <submittedName>
        <fullName evidence="2">Uncharacterized protein</fullName>
    </submittedName>
</protein>
<gene>
    <name evidence="2" type="ORF">AWB83_06003</name>
</gene>
<dbReference type="AlphaFoldDB" id="A0A158DWT3"/>
<feature type="region of interest" description="Disordered" evidence="1">
    <location>
        <begin position="158"/>
        <end position="201"/>
    </location>
</feature>
<feature type="region of interest" description="Disordered" evidence="1">
    <location>
        <begin position="220"/>
        <end position="296"/>
    </location>
</feature>
<evidence type="ECO:0000256" key="1">
    <source>
        <dbReference type="SAM" id="MobiDB-lite"/>
    </source>
</evidence>
<feature type="compositionally biased region" description="Low complexity" evidence="1">
    <location>
        <begin position="320"/>
        <end position="332"/>
    </location>
</feature>
<keyword evidence="3" id="KW-1185">Reference proteome</keyword>
<reference evidence="2" key="1">
    <citation type="submission" date="2016-01" db="EMBL/GenBank/DDBJ databases">
        <authorList>
            <person name="Peeters C."/>
        </authorList>
    </citation>
    <scope>NUCLEOTIDE SEQUENCE [LARGE SCALE GENOMIC DNA]</scope>
    <source>
        <strain evidence="2">LMG 29326</strain>
    </source>
</reference>
<dbReference type="Proteomes" id="UP000054978">
    <property type="component" value="Unassembled WGS sequence"/>
</dbReference>
<feature type="compositionally biased region" description="Polar residues" evidence="1">
    <location>
        <begin position="230"/>
        <end position="243"/>
    </location>
</feature>
<accession>A0A158DWT3</accession>
<dbReference type="EMBL" id="FCOB02000039">
    <property type="protein sequence ID" value="SAK99038.1"/>
    <property type="molecule type" value="Genomic_DNA"/>
</dbReference>
<proteinExistence type="predicted"/>
<dbReference type="RefSeq" id="WP_143750127.1">
    <property type="nucleotide sequence ID" value="NZ_FCOB02000039.1"/>
</dbReference>
<organism evidence="2 3">
    <name type="scientific">Caballeronia ptereochthonis</name>
    <dbReference type="NCBI Taxonomy" id="1777144"/>
    <lineage>
        <taxon>Bacteria</taxon>
        <taxon>Pseudomonadati</taxon>
        <taxon>Pseudomonadota</taxon>
        <taxon>Betaproteobacteria</taxon>
        <taxon>Burkholderiales</taxon>
        <taxon>Burkholderiaceae</taxon>
        <taxon>Caballeronia</taxon>
    </lineage>
</organism>
<name>A0A158DWT3_9BURK</name>
<feature type="compositionally biased region" description="Basic and acidic residues" evidence="1">
    <location>
        <begin position="283"/>
        <end position="295"/>
    </location>
</feature>
<comment type="caution">
    <text evidence="2">The sequence shown here is derived from an EMBL/GenBank/DDBJ whole genome shotgun (WGS) entry which is preliminary data.</text>
</comment>
<evidence type="ECO:0000313" key="3">
    <source>
        <dbReference type="Proteomes" id="UP000054978"/>
    </source>
</evidence>
<dbReference type="OrthoDB" id="9005022at2"/>
<feature type="compositionally biased region" description="Low complexity" evidence="1">
    <location>
        <begin position="168"/>
        <end position="184"/>
    </location>
</feature>